<dbReference type="RefSeq" id="WP_145396761.1">
    <property type="nucleotide sequence ID" value="NZ_VLKU01000003.1"/>
</dbReference>
<comment type="caution">
    <text evidence="11">The sequence shown here is derived from an EMBL/GenBank/DDBJ whole genome shotgun (WGS) entry which is preliminary data.</text>
</comment>
<keyword evidence="6" id="KW-0479">Metal-binding</keyword>
<comment type="cofactor">
    <cofactor evidence="1">
        <name>Ca(2+)</name>
        <dbReference type="ChEBI" id="CHEBI:29108"/>
    </cofactor>
</comment>
<dbReference type="Pfam" id="PF00353">
    <property type="entry name" value="HemolysinCabind"/>
    <property type="match status" value="2"/>
</dbReference>
<comment type="subcellular location">
    <subcellularLocation>
        <location evidence="2">Secreted</location>
    </subcellularLocation>
</comment>
<dbReference type="GO" id="GO:0005615">
    <property type="term" value="C:extracellular space"/>
    <property type="evidence" value="ECO:0007669"/>
    <property type="project" value="InterPro"/>
</dbReference>
<dbReference type="Gene3D" id="3.40.390.10">
    <property type="entry name" value="Collagenase (Catalytic Domain)"/>
    <property type="match status" value="1"/>
</dbReference>
<comment type="similarity">
    <text evidence="3">Belongs to the peptidase M10B family.</text>
</comment>
<dbReference type="PANTHER" id="PTHR38340:SF1">
    <property type="entry name" value="S-LAYER PROTEIN"/>
    <property type="match status" value="1"/>
</dbReference>
<dbReference type="GO" id="GO:0004222">
    <property type="term" value="F:metalloendopeptidase activity"/>
    <property type="evidence" value="ECO:0007669"/>
    <property type="project" value="InterPro"/>
</dbReference>
<dbReference type="InterPro" id="IPR011049">
    <property type="entry name" value="Serralysin-like_metalloprot_C"/>
</dbReference>
<sequence length="630" mass="66982">MTQNLFERRESAEAAIRTEIADAPGGTWTGYQMAVGDSFSGRIGYGGDRDWVKVWLPAGTYTLTLNGQGGRPLSDPVLRFHDSRGDLVSMDDDSGPGLNSKMTINIGQAGMYYLEAGAFGSSQGTYSMSVTRGGAPDTPIFTPAQIANQLTNGYWNSTGRDWRAFDADPGDVLNVDLSGLTARGRQLATMALSAWEQVSGLRFNTNGSGSNVAIRFDDSDSGAYSTSSVGGNVIYDSFVNVATDWIQDSTGYANYAFQTYIHEIGHALGLGHAGNYNGNATYGYDNHYANDNWQSSVMSYFSQSDNTFITASFAYVMTPMIADILAIQKLYGITGLRMGDTTYGETTNLAGNYGMIAGLLRNPSTRNDVTFTIVDHGGRDLLDLHSDGTGQQISLMQGTTSSAYGLRGNISIAYGTIIESVRAGWGSDRIEGNVANNLLMAGGGNDTVSGGAGHDTLVGGAGRDQLWGGPGNDVYHVDGQDVVHEAAGQGRDIIIASTNHVLAANIEELRLNGPNARHGDGNALANRIVGNQYANTLNGWNGNDTLVGGGGQDVFVFSRGQDVVQDFTNNIDTIAFHRAVWQGTANSVQAVLDMFRDTSAGLSINFGNGNSLLLAGVHNIEALRDDILLL</sequence>
<evidence type="ECO:0000256" key="5">
    <source>
        <dbReference type="ARBA" id="ARBA00022670"/>
    </source>
</evidence>
<dbReference type="InterPro" id="IPR001343">
    <property type="entry name" value="Hemolysn_Ca-bd"/>
</dbReference>
<dbReference type="SUPFAM" id="SSF55486">
    <property type="entry name" value="Metalloproteases ('zincins'), catalytic domain"/>
    <property type="match status" value="1"/>
</dbReference>
<dbReference type="CDD" id="cd04277">
    <property type="entry name" value="ZnMc_serralysin_like"/>
    <property type="match status" value="1"/>
</dbReference>
<evidence type="ECO:0000256" key="9">
    <source>
        <dbReference type="ARBA" id="ARBA00022833"/>
    </source>
</evidence>
<feature type="domain" description="Peptidase metallopeptidase" evidence="10">
    <location>
        <begin position="164"/>
        <end position="303"/>
    </location>
</feature>
<dbReference type="Pfam" id="PF08548">
    <property type="entry name" value="Peptidase_M10_C"/>
    <property type="match status" value="1"/>
</dbReference>
<dbReference type="Gene3D" id="2.150.10.10">
    <property type="entry name" value="Serralysin-like metalloprotease, C-terminal"/>
    <property type="match status" value="2"/>
</dbReference>
<dbReference type="InterPro" id="IPR018511">
    <property type="entry name" value="Hemolysin-typ_Ca-bd_CS"/>
</dbReference>
<name>A0A562NU40_9RHOB</name>
<dbReference type="InterPro" id="IPR034033">
    <property type="entry name" value="Serralysin-like"/>
</dbReference>
<organism evidence="11 12">
    <name type="scientific">Paracoccus sulfuroxidans</name>
    <dbReference type="NCBI Taxonomy" id="384678"/>
    <lineage>
        <taxon>Bacteria</taxon>
        <taxon>Pseudomonadati</taxon>
        <taxon>Pseudomonadota</taxon>
        <taxon>Alphaproteobacteria</taxon>
        <taxon>Rhodobacterales</taxon>
        <taxon>Paracoccaceae</taxon>
        <taxon>Paracoccus</taxon>
    </lineage>
</organism>
<gene>
    <name evidence="11" type="ORF">IQ24_01047</name>
</gene>
<evidence type="ECO:0000256" key="2">
    <source>
        <dbReference type="ARBA" id="ARBA00004613"/>
    </source>
</evidence>
<dbReference type="GO" id="GO:0031012">
    <property type="term" value="C:extracellular matrix"/>
    <property type="evidence" value="ECO:0007669"/>
    <property type="project" value="InterPro"/>
</dbReference>
<dbReference type="GO" id="GO:0006508">
    <property type="term" value="P:proteolysis"/>
    <property type="evidence" value="ECO:0007669"/>
    <property type="project" value="UniProtKB-KW"/>
</dbReference>
<dbReference type="PRINTS" id="PR00313">
    <property type="entry name" value="CABNDNGRPT"/>
</dbReference>
<dbReference type="Gene3D" id="2.60.120.380">
    <property type="match status" value="1"/>
</dbReference>
<dbReference type="InterPro" id="IPR050557">
    <property type="entry name" value="RTX_toxin/Mannuronan_C5-epim"/>
</dbReference>
<reference evidence="11 12" key="1">
    <citation type="journal article" date="2015" name="Stand. Genomic Sci.">
        <title>Genomic Encyclopedia of Bacterial and Archaeal Type Strains, Phase III: the genomes of soil and plant-associated and newly described type strains.</title>
        <authorList>
            <person name="Whitman W.B."/>
            <person name="Woyke T."/>
            <person name="Klenk H.P."/>
            <person name="Zhou Y."/>
            <person name="Lilburn T.G."/>
            <person name="Beck B.J."/>
            <person name="De Vos P."/>
            <person name="Vandamme P."/>
            <person name="Eisen J.A."/>
            <person name="Garrity G."/>
            <person name="Hugenholtz P."/>
            <person name="Kyrpides N.C."/>
        </authorList>
    </citation>
    <scope>NUCLEOTIDE SEQUENCE [LARGE SCALE GENOMIC DNA]</scope>
    <source>
        <strain evidence="11 12">CGMCC 1.5364</strain>
    </source>
</reference>
<dbReference type="PROSITE" id="PS00330">
    <property type="entry name" value="HEMOLYSIN_CALCIUM"/>
    <property type="match status" value="1"/>
</dbReference>
<keyword evidence="8" id="KW-0378">Hydrolase</keyword>
<evidence type="ECO:0000256" key="8">
    <source>
        <dbReference type="ARBA" id="ARBA00022801"/>
    </source>
</evidence>
<keyword evidence="5" id="KW-0645">Protease</keyword>
<dbReference type="InterPro" id="IPR024079">
    <property type="entry name" value="MetalloPept_cat_dom_sf"/>
</dbReference>
<evidence type="ECO:0000313" key="12">
    <source>
        <dbReference type="Proteomes" id="UP000316225"/>
    </source>
</evidence>
<dbReference type="Proteomes" id="UP000316225">
    <property type="component" value="Unassembled WGS sequence"/>
</dbReference>
<dbReference type="AlphaFoldDB" id="A0A562NU40"/>
<dbReference type="GO" id="GO:0005509">
    <property type="term" value="F:calcium ion binding"/>
    <property type="evidence" value="ECO:0007669"/>
    <property type="project" value="InterPro"/>
</dbReference>
<evidence type="ECO:0000256" key="7">
    <source>
        <dbReference type="ARBA" id="ARBA00022737"/>
    </source>
</evidence>
<keyword evidence="4" id="KW-0964">Secreted</keyword>
<keyword evidence="12" id="KW-1185">Reference proteome</keyword>
<dbReference type="EMBL" id="VLKU01000003">
    <property type="protein sequence ID" value="TWI35689.1"/>
    <property type="molecule type" value="Genomic_DNA"/>
</dbReference>
<protein>
    <submittedName>
        <fullName evidence="11">Serralysin</fullName>
    </submittedName>
</protein>
<evidence type="ECO:0000313" key="11">
    <source>
        <dbReference type="EMBL" id="TWI35689.1"/>
    </source>
</evidence>
<keyword evidence="7" id="KW-0677">Repeat</keyword>
<dbReference type="SUPFAM" id="SSF51120">
    <property type="entry name" value="beta-Roll"/>
    <property type="match status" value="2"/>
</dbReference>
<evidence type="ECO:0000256" key="1">
    <source>
        <dbReference type="ARBA" id="ARBA00001913"/>
    </source>
</evidence>
<dbReference type="SMART" id="SM00235">
    <property type="entry name" value="ZnMc"/>
    <property type="match status" value="1"/>
</dbReference>
<dbReference type="InterPro" id="IPR013858">
    <property type="entry name" value="Peptidase_M10B_C"/>
</dbReference>
<dbReference type="InterPro" id="IPR006026">
    <property type="entry name" value="Peptidase_Metallo"/>
</dbReference>
<dbReference type="Pfam" id="PF00413">
    <property type="entry name" value="Peptidase_M10"/>
    <property type="match status" value="1"/>
</dbReference>
<accession>A0A562NU40</accession>
<dbReference type="PANTHER" id="PTHR38340">
    <property type="entry name" value="S-LAYER PROTEIN"/>
    <property type="match status" value="1"/>
</dbReference>
<dbReference type="GO" id="GO:0008270">
    <property type="term" value="F:zinc ion binding"/>
    <property type="evidence" value="ECO:0007669"/>
    <property type="project" value="InterPro"/>
</dbReference>
<evidence type="ECO:0000256" key="3">
    <source>
        <dbReference type="ARBA" id="ARBA00009490"/>
    </source>
</evidence>
<dbReference type="InterPro" id="IPR001818">
    <property type="entry name" value="Pept_M10_metallopeptidase"/>
</dbReference>
<evidence type="ECO:0000259" key="10">
    <source>
        <dbReference type="SMART" id="SM00235"/>
    </source>
</evidence>
<evidence type="ECO:0000256" key="4">
    <source>
        <dbReference type="ARBA" id="ARBA00022525"/>
    </source>
</evidence>
<keyword evidence="9" id="KW-0862">Zinc</keyword>
<dbReference type="OrthoDB" id="733404at2"/>
<evidence type="ECO:0000256" key="6">
    <source>
        <dbReference type="ARBA" id="ARBA00022723"/>
    </source>
</evidence>
<proteinExistence type="inferred from homology"/>